<organism evidence="1 2">
    <name type="scientific">Dyadobacter subterraneus</name>
    <dbReference type="NCBI Taxonomy" id="2773304"/>
    <lineage>
        <taxon>Bacteria</taxon>
        <taxon>Pseudomonadati</taxon>
        <taxon>Bacteroidota</taxon>
        <taxon>Cytophagia</taxon>
        <taxon>Cytophagales</taxon>
        <taxon>Spirosomataceae</taxon>
        <taxon>Dyadobacter</taxon>
    </lineage>
</organism>
<evidence type="ECO:0000313" key="2">
    <source>
        <dbReference type="Proteomes" id="UP000634134"/>
    </source>
</evidence>
<dbReference type="EMBL" id="JACYGY010000001">
    <property type="protein sequence ID" value="MBE9461298.1"/>
    <property type="molecule type" value="Genomic_DNA"/>
</dbReference>
<comment type="caution">
    <text evidence="1">The sequence shown here is derived from an EMBL/GenBank/DDBJ whole genome shotgun (WGS) entry which is preliminary data.</text>
</comment>
<protein>
    <recommendedName>
        <fullName evidence="3">DUF4136 domain-containing protein</fullName>
    </recommendedName>
</protein>
<name>A0ABR9W798_9BACT</name>
<keyword evidence="2" id="KW-1185">Reference proteome</keyword>
<proteinExistence type="predicted"/>
<reference evidence="2" key="1">
    <citation type="submission" date="2023-07" db="EMBL/GenBank/DDBJ databases">
        <title>Dyadobacter sp. nov 'subterranea' isolated from contaminted grondwater.</title>
        <authorList>
            <person name="Szabo I."/>
            <person name="Al-Omari J."/>
            <person name="Szerdahelyi S.G."/>
            <person name="Rado J."/>
        </authorList>
    </citation>
    <scope>NUCLEOTIDE SEQUENCE [LARGE SCALE GENOMIC DNA]</scope>
    <source>
        <strain evidence="2">UP-52</strain>
    </source>
</reference>
<evidence type="ECO:0008006" key="3">
    <source>
        <dbReference type="Google" id="ProtNLM"/>
    </source>
</evidence>
<dbReference type="Proteomes" id="UP000634134">
    <property type="component" value="Unassembled WGS sequence"/>
</dbReference>
<sequence>MNKIITVLSMIFFWSCSNVFYPQKKIDRTEDMAVNWVYAKKVNPYFRQQIDSVLTNEMAKFNQENHSYHVHEKTDFDKSYLNLNFTNGKIVGNKERFWGYITFLVGNIAAPATLLATGHSAFSAAYLPYNKIKAKVTYYQPQKSNKENSKKLTVRSGALFGKRTVRLNRVVHRLARRFHKTLLQQHIRIDEVNKQEKNS</sequence>
<dbReference type="RefSeq" id="WP_194119572.1">
    <property type="nucleotide sequence ID" value="NZ_JACYGY010000001.1"/>
</dbReference>
<gene>
    <name evidence="1" type="ORF">IEE83_05320</name>
</gene>
<accession>A0ABR9W798</accession>
<evidence type="ECO:0000313" key="1">
    <source>
        <dbReference type="EMBL" id="MBE9461298.1"/>
    </source>
</evidence>